<dbReference type="CDD" id="cd02508">
    <property type="entry name" value="ADP_Glucose_PP"/>
    <property type="match status" value="1"/>
</dbReference>
<dbReference type="Proteomes" id="UP000623842">
    <property type="component" value="Unassembled WGS sequence"/>
</dbReference>
<dbReference type="Gene3D" id="3.90.550.10">
    <property type="entry name" value="Spore Coat Polysaccharide Biosynthesis Protein SpsA, Chain A"/>
    <property type="match status" value="1"/>
</dbReference>
<keyword evidence="13" id="KW-1185">Reference proteome</keyword>
<evidence type="ECO:0000313" key="13">
    <source>
        <dbReference type="Proteomes" id="UP000623842"/>
    </source>
</evidence>
<dbReference type="InterPro" id="IPR011831">
    <property type="entry name" value="ADP-Glc_PPase"/>
</dbReference>
<reference evidence="12" key="1">
    <citation type="journal article" date="2014" name="Int. J. Syst. Evol. Microbiol.">
        <title>Complete genome sequence of Corynebacterium casei LMG S-19264T (=DSM 44701T), isolated from a smear-ripened cheese.</title>
        <authorList>
            <consortium name="US DOE Joint Genome Institute (JGI-PGF)"/>
            <person name="Walter F."/>
            <person name="Albersmeier A."/>
            <person name="Kalinowski J."/>
            <person name="Ruckert C."/>
        </authorList>
    </citation>
    <scope>NUCLEOTIDE SEQUENCE</scope>
    <source>
        <strain evidence="12">KCTC 42731</strain>
    </source>
</reference>
<feature type="site" description="Could play a key role in the communication between the regulatory and the substrate sites" evidence="9">
    <location>
        <position position="70"/>
    </location>
</feature>
<dbReference type="Gene3D" id="2.160.10.10">
    <property type="entry name" value="Hexapeptide repeat proteins"/>
    <property type="match status" value="1"/>
</dbReference>
<dbReference type="InterPro" id="IPR056818">
    <property type="entry name" value="GlmU/GlgC-like_hexapep"/>
</dbReference>
<feature type="domain" description="Glucose-1-phosphate adenylyltransferase/Bifunctional protein GlmU-like C-terminal hexapeptide" evidence="11">
    <location>
        <begin position="306"/>
        <end position="410"/>
    </location>
</feature>
<sequence length="442" mass="49521">MTGTQDRYISNLTKDTYALILAGGKGTRLHELTNWRAKPAVHFGGKFRLIDFPLSNCVNSGIRRIGIATQYKSHSLIRHVNRSWGHFKKELGESVEILPASQRCGEEWYSGTADAVFQNIDIIRHELPKFVMILSGDHVYRMDYGPLIAKHVETGADMTVCCVELDCEEAASTFGVMSVDGNNRVNAFKEKPAQPEEIPGKPGRCLASMGNYIFNTQFLFEQLEKDAQNSFSGRDFGHDIIPALIKSHKVFAYPLQDLHDKEEPYWRDVGTLDSFWEANMDLVSPSPMLDLYDANWPIWTYQEQLPPAKFVFDDDDRRGMAVDSTISAGCIISGAKIKHSLLFSNVHVQSYSSVENSVVLPNVKIGRSCVIKGAIIDRGCEIPEGLSIGIDHQVDKENGFRISSKGIVLVTRPMLVKLQHKMMEAISEEAKIPAIKQTIKEQ</sequence>
<comment type="pathway">
    <text evidence="9">Glycan biosynthesis; glycogen biosynthesis.</text>
</comment>
<dbReference type="PROSITE" id="PS00810">
    <property type="entry name" value="ADP_GLC_PYROPHOSPH_3"/>
    <property type="match status" value="1"/>
</dbReference>
<dbReference type="GO" id="GO:0008878">
    <property type="term" value="F:glucose-1-phosphate adenylyltransferase activity"/>
    <property type="evidence" value="ECO:0007669"/>
    <property type="project" value="UniProtKB-UniRule"/>
</dbReference>
<keyword evidence="5 9" id="KW-0547">Nucleotide-binding</keyword>
<feature type="binding site" evidence="9">
    <location>
        <position position="175"/>
    </location>
    <ligand>
        <name>alpha-D-glucose 1-phosphate</name>
        <dbReference type="ChEBI" id="CHEBI:58601"/>
    </ligand>
</feature>
<dbReference type="GO" id="GO:0005978">
    <property type="term" value="P:glycogen biosynthetic process"/>
    <property type="evidence" value="ECO:0007669"/>
    <property type="project" value="UniProtKB-UniRule"/>
</dbReference>
<evidence type="ECO:0000256" key="3">
    <source>
        <dbReference type="ARBA" id="ARBA00022679"/>
    </source>
</evidence>
<keyword evidence="7 9" id="KW-0320">Glycogen biosynthesis</keyword>
<dbReference type="HAMAP" id="MF_00624">
    <property type="entry name" value="GlgC"/>
    <property type="match status" value="1"/>
</dbReference>
<evidence type="ECO:0000256" key="4">
    <source>
        <dbReference type="ARBA" id="ARBA00022695"/>
    </source>
</evidence>
<dbReference type="InterPro" id="IPR005835">
    <property type="entry name" value="NTP_transferase_dom"/>
</dbReference>
<dbReference type="NCBIfam" id="NF002023">
    <property type="entry name" value="PRK00844.1"/>
    <property type="match status" value="1"/>
</dbReference>
<feature type="binding site" evidence="9">
    <location>
        <position position="208"/>
    </location>
    <ligand>
        <name>alpha-D-glucose 1-phosphate</name>
        <dbReference type="ChEBI" id="CHEBI:58601"/>
    </ligand>
</feature>
<dbReference type="Pfam" id="PF24894">
    <property type="entry name" value="Hexapep_GlmU"/>
    <property type="match status" value="1"/>
</dbReference>
<comment type="similarity">
    <text evidence="1 9">Belongs to the bacterial/plant glucose-1-phosphate adenylyltransferase family.</text>
</comment>
<evidence type="ECO:0000256" key="2">
    <source>
        <dbReference type="ARBA" id="ARBA00022600"/>
    </source>
</evidence>
<keyword evidence="2 9" id="KW-0321">Glycogen metabolism</keyword>
<evidence type="ECO:0000256" key="5">
    <source>
        <dbReference type="ARBA" id="ARBA00022741"/>
    </source>
</evidence>
<dbReference type="SUPFAM" id="SSF53448">
    <property type="entry name" value="Nucleotide-diphospho-sugar transferases"/>
    <property type="match status" value="1"/>
</dbReference>
<dbReference type="NCBIfam" id="NF001947">
    <property type="entry name" value="PRK00725.1"/>
    <property type="match status" value="1"/>
</dbReference>
<dbReference type="InterPro" id="IPR011004">
    <property type="entry name" value="Trimer_LpxA-like_sf"/>
</dbReference>
<dbReference type="RefSeq" id="WP_189770910.1">
    <property type="nucleotide sequence ID" value="NZ_BNCK01000005.1"/>
</dbReference>
<evidence type="ECO:0000259" key="11">
    <source>
        <dbReference type="Pfam" id="PF24894"/>
    </source>
</evidence>
<reference evidence="12" key="2">
    <citation type="submission" date="2020-09" db="EMBL/GenBank/DDBJ databases">
        <authorList>
            <person name="Sun Q."/>
            <person name="Kim S."/>
        </authorList>
    </citation>
    <scope>NUCLEOTIDE SEQUENCE</scope>
    <source>
        <strain evidence="12">KCTC 42731</strain>
    </source>
</reference>
<dbReference type="InterPro" id="IPR005836">
    <property type="entry name" value="ADP_Glu_pyroP_CS"/>
</dbReference>
<dbReference type="InterPro" id="IPR029044">
    <property type="entry name" value="Nucleotide-diphossugar_trans"/>
</dbReference>
<gene>
    <name evidence="9 12" type="primary">glgC</name>
    <name evidence="12" type="ORF">GCM10017161_24280</name>
</gene>
<evidence type="ECO:0000256" key="6">
    <source>
        <dbReference type="ARBA" id="ARBA00022840"/>
    </source>
</evidence>
<comment type="catalytic activity">
    <reaction evidence="9">
        <text>alpha-D-glucose 1-phosphate + ATP + H(+) = ADP-alpha-D-glucose + diphosphate</text>
        <dbReference type="Rhea" id="RHEA:12120"/>
        <dbReference type="ChEBI" id="CHEBI:15378"/>
        <dbReference type="ChEBI" id="CHEBI:30616"/>
        <dbReference type="ChEBI" id="CHEBI:33019"/>
        <dbReference type="ChEBI" id="CHEBI:57498"/>
        <dbReference type="ChEBI" id="CHEBI:58601"/>
        <dbReference type="EC" id="2.7.7.27"/>
    </reaction>
</comment>
<dbReference type="PROSITE" id="PS00808">
    <property type="entry name" value="ADP_GLC_PYROPHOSPH_1"/>
    <property type="match status" value="1"/>
</dbReference>
<proteinExistence type="inferred from homology"/>
<keyword evidence="3 9" id="KW-0808">Transferase</keyword>
<evidence type="ECO:0000256" key="1">
    <source>
        <dbReference type="ARBA" id="ARBA00010443"/>
    </source>
</evidence>
<evidence type="ECO:0000256" key="7">
    <source>
        <dbReference type="ARBA" id="ARBA00023056"/>
    </source>
</evidence>
<evidence type="ECO:0000256" key="9">
    <source>
        <dbReference type="HAMAP-Rule" id="MF_00624"/>
    </source>
</evidence>
<accession>A0A919BLE7</accession>
<evidence type="ECO:0000313" key="12">
    <source>
        <dbReference type="EMBL" id="GHF95117.1"/>
    </source>
</evidence>
<feature type="binding site" evidence="9">
    <location>
        <begin position="190"/>
        <end position="191"/>
    </location>
    <ligand>
        <name>alpha-D-glucose 1-phosphate</name>
        <dbReference type="ChEBI" id="CHEBI:58601"/>
    </ligand>
</feature>
<dbReference type="InterPro" id="IPR023049">
    <property type="entry name" value="GlgC_bac"/>
</dbReference>
<dbReference type="SUPFAM" id="SSF51161">
    <property type="entry name" value="Trimeric LpxA-like enzymes"/>
    <property type="match status" value="1"/>
</dbReference>
<dbReference type="EC" id="2.7.7.27" evidence="9"/>
<protein>
    <recommendedName>
        <fullName evidence="9">Glucose-1-phosphate adenylyltransferase</fullName>
        <ecNumber evidence="9">2.7.7.27</ecNumber>
    </recommendedName>
    <alternativeName>
        <fullName evidence="9">ADP-glucose pyrophosphorylase</fullName>
        <shortName evidence="9">ADPGlc PPase</shortName>
    </alternativeName>
    <alternativeName>
        <fullName evidence="9">ADP-glucose synthase</fullName>
    </alternativeName>
</protein>
<dbReference type="PANTHER" id="PTHR43523:SF2">
    <property type="entry name" value="GLUCOSE-1-PHOSPHATE ADENYLYLTRANSFERASE"/>
    <property type="match status" value="1"/>
</dbReference>
<keyword evidence="6 9" id="KW-0067">ATP-binding</keyword>
<keyword evidence="8 9" id="KW-0119">Carbohydrate metabolism</keyword>
<dbReference type="GO" id="GO:0005524">
    <property type="term" value="F:ATP binding"/>
    <property type="evidence" value="ECO:0007669"/>
    <property type="project" value="UniProtKB-KW"/>
</dbReference>
<feature type="domain" description="Nucleotidyl transferase" evidence="10">
    <location>
        <begin position="18"/>
        <end position="282"/>
    </location>
</feature>
<dbReference type="NCBIfam" id="TIGR02091">
    <property type="entry name" value="glgC"/>
    <property type="match status" value="1"/>
</dbReference>
<evidence type="ECO:0000259" key="10">
    <source>
        <dbReference type="Pfam" id="PF00483"/>
    </source>
</evidence>
<dbReference type="PANTHER" id="PTHR43523">
    <property type="entry name" value="GLUCOSE-1-PHOSPHATE ADENYLYLTRANSFERASE-RELATED"/>
    <property type="match status" value="1"/>
</dbReference>
<keyword evidence="4 9" id="KW-0548">Nucleotidyltransferase</keyword>
<comment type="caution">
    <text evidence="12">The sequence shown here is derived from an EMBL/GenBank/DDBJ whole genome shotgun (WGS) entry which is preliminary data.</text>
</comment>
<name>A0A919BLE7_9GAMM</name>
<dbReference type="EMBL" id="BNCK01000005">
    <property type="protein sequence ID" value="GHF95117.1"/>
    <property type="molecule type" value="Genomic_DNA"/>
</dbReference>
<dbReference type="AlphaFoldDB" id="A0A919BLE7"/>
<organism evidence="12 13">
    <name type="scientific">Thalassotalea marina</name>
    <dbReference type="NCBI Taxonomy" id="1673741"/>
    <lineage>
        <taxon>Bacteria</taxon>
        <taxon>Pseudomonadati</taxon>
        <taxon>Pseudomonadota</taxon>
        <taxon>Gammaproteobacteria</taxon>
        <taxon>Alteromonadales</taxon>
        <taxon>Colwelliaceae</taxon>
        <taxon>Thalassotalea</taxon>
    </lineage>
</organism>
<dbReference type="Pfam" id="PF00483">
    <property type="entry name" value="NTP_transferase"/>
    <property type="match status" value="1"/>
</dbReference>
<evidence type="ECO:0000256" key="8">
    <source>
        <dbReference type="ARBA" id="ARBA00023277"/>
    </source>
</evidence>
<comment type="function">
    <text evidence="9">Involved in the biosynthesis of ADP-glucose, a building block required for the elongation reactions to produce glycogen. Catalyzes the reaction between ATP and alpha-D-glucose 1-phosphate (G1P) to produce pyrophosphate and ADP-Glc.</text>
</comment>
<feature type="binding site" evidence="9">
    <location>
        <position position="109"/>
    </location>
    <ligand>
        <name>alpha-D-glucose 1-phosphate</name>
        <dbReference type="ChEBI" id="CHEBI:58601"/>
    </ligand>
</feature>
<dbReference type="CDD" id="cd04651">
    <property type="entry name" value="LbH_G1P_AT_C"/>
    <property type="match status" value="1"/>
</dbReference>
<dbReference type="PROSITE" id="PS00809">
    <property type="entry name" value="ADP_GLC_PYROPHOSPH_2"/>
    <property type="match status" value="1"/>
</dbReference>
<comment type="subunit">
    <text evidence="9">Homotetramer.</text>
</comment>
<feature type="site" description="Could play a key role in the communication between the regulatory and the substrate sites" evidence="9">
    <location>
        <position position="108"/>
    </location>
</feature>